<organism evidence="1 2">
    <name type="scientific">Hymenobacter algoricola</name>
    <dbReference type="NCBI Taxonomy" id="486267"/>
    <lineage>
        <taxon>Bacteria</taxon>
        <taxon>Pseudomonadati</taxon>
        <taxon>Bacteroidota</taxon>
        <taxon>Cytophagia</taxon>
        <taxon>Cytophagales</taxon>
        <taxon>Hymenobacteraceae</taxon>
        <taxon>Hymenobacter</taxon>
    </lineage>
</organism>
<dbReference type="Pfam" id="PF13366">
    <property type="entry name" value="PDDEXK_3"/>
    <property type="match status" value="1"/>
</dbReference>
<sequence length="90" mass="10077">MHENDISFEVRKAAFKIHTALGPGLLESVYEMALAYELRQAGLPVQAQVPLPMVYAGVQLEAGFRLDLLVQSKVIVEIKSVEVLQEVHFR</sequence>
<evidence type="ECO:0000313" key="2">
    <source>
        <dbReference type="Proteomes" id="UP001499909"/>
    </source>
</evidence>
<dbReference type="Proteomes" id="UP001499909">
    <property type="component" value="Unassembled WGS sequence"/>
</dbReference>
<evidence type="ECO:0008006" key="3">
    <source>
        <dbReference type="Google" id="ProtNLM"/>
    </source>
</evidence>
<accession>A0ABP7MD15</accession>
<evidence type="ECO:0000313" key="1">
    <source>
        <dbReference type="EMBL" id="GAA3917549.1"/>
    </source>
</evidence>
<dbReference type="InterPro" id="IPR026350">
    <property type="entry name" value="GxxExxY"/>
</dbReference>
<name>A0ABP7MD15_9BACT</name>
<keyword evidence="2" id="KW-1185">Reference proteome</keyword>
<reference evidence="2" key="1">
    <citation type="journal article" date="2019" name="Int. J. Syst. Evol. Microbiol.">
        <title>The Global Catalogue of Microorganisms (GCM) 10K type strain sequencing project: providing services to taxonomists for standard genome sequencing and annotation.</title>
        <authorList>
            <consortium name="The Broad Institute Genomics Platform"/>
            <consortium name="The Broad Institute Genome Sequencing Center for Infectious Disease"/>
            <person name="Wu L."/>
            <person name="Ma J."/>
        </authorList>
    </citation>
    <scope>NUCLEOTIDE SEQUENCE [LARGE SCALE GENOMIC DNA]</scope>
    <source>
        <strain evidence="2">JCM 17214</strain>
    </source>
</reference>
<proteinExistence type="predicted"/>
<dbReference type="EMBL" id="BAABDH010000002">
    <property type="protein sequence ID" value="GAA3917549.1"/>
    <property type="molecule type" value="Genomic_DNA"/>
</dbReference>
<protein>
    <recommendedName>
        <fullName evidence="3">GxxExxY protein</fullName>
    </recommendedName>
</protein>
<gene>
    <name evidence="1" type="ORF">GCM10022406_00400</name>
</gene>
<dbReference type="NCBIfam" id="TIGR04256">
    <property type="entry name" value="GxxExxY"/>
    <property type="match status" value="1"/>
</dbReference>
<dbReference type="RefSeq" id="WP_425553119.1">
    <property type="nucleotide sequence ID" value="NZ_BAABDH010000002.1"/>
</dbReference>
<comment type="caution">
    <text evidence="1">The sequence shown here is derived from an EMBL/GenBank/DDBJ whole genome shotgun (WGS) entry which is preliminary data.</text>
</comment>